<evidence type="ECO:0000313" key="3">
    <source>
        <dbReference type="EMBL" id="GGT26010.1"/>
    </source>
</evidence>
<dbReference type="SUPFAM" id="SSF50998">
    <property type="entry name" value="Quinoprotein alcohol dehydrogenase-like"/>
    <property type="match status" value="1"/>
</dbReference>
<organism evidence="3 4">
    <name type="scientific">Streptomyces purpureus</name>
    <dbReference type="NCBI Taxonomy" id="1951"/>
    <lineage>
        <taxon>Bacteria</taxon>
        <taxon>Bacillati</taxon>
        <taxon>Actinomycetota</taxon>
        <taxon>Actinomycetes</taxon>
        <taxon>Kitasatosporales</taxon>
        <taxon>Streptomycetaceae</taxon>
        <taxon>Streptomyces</taxon>
    </lineage>
</organism>
<proteinExistence type="predicted"/>
<keyword evidence="2" id="KW-1133">Transmembrane helix</keyword>
<evidence type="ECO:0000256" key="1">
    <source>
        <dbReference type="SAM" id="MobiDB-lite"/>
    </source>
</evidence>
<evidence type="ECO:0000256" key="2">
    <source>
        <dbReference type="SAM" id="Phobius"/>
    </source>
</evidence>
<reference evidence="3" key="2">
    <citation type="submission" date="2020-09" db="EMBL/GenBank/DDBJ databases">
        <authorList>
            <person name="Sun Q."/>
            <person name="Ohkuma M."/>
        </authorList>
    </citation>
    <scope>NUCLEOTIDE SEQUENCE</scope>
    <source>
        <strain evidence="3">JCM 3172</strain>
    </source>
</reference>
<sequence>MLIGGQAVRIGGTFRRTRTRPRGSGLGRLRLSGAALGATTRERAVRTALLAGAAVLAMILLLSMCGPGGGADDARPRKPVKRSAPGPATRLAVPEAYDTGRGWEIPRASAVHALAGPDTLGYLERADATQFRLRTLNTATGRPLWAGKPWRPLTAPGTYPHLLSVTKGDRRYFVTWSYGKAGADSWTPAGTFVSLDVYDAEDGVRRRFEVPWADTPTVTGTGPALLITDGKARSATLDPETGEVTTVPPDKLGPPAGCADCRRLTEVHGVTAKGLLVGGAREFWVRGGWFSRNRPPSGAQATGGLPTSVVPGRVVARWQQKKGAKRAATHDIWAVHDSATGAPLVQVECRKPAIEPGDHPQAVLSPNGRYLIAGNLAFDLERKKGYCFEEADGTHRPSLATVTDDGLVYGAAGVRNAADALAGHGTPVEADLATGDLEPLAANVRLPGVEVGGVGIFRWTDAKDRVHLIGYPRRD</sequence>
<keyword evidence="2" id="KW-0472">Membrane</keyword>
<reference evidence="3" key="1">
    <citation type="journal article" date="2014" name="Int. J. Syst. Evol. Microbiol.">
        <title>Complete genome sequence of Corynebacterium casei LMG S-19264T (=DSM 44701T), isolated from a smear-ripened cheese.</title>
        <authorList>
            <consortium name="US DOE Joint Genome Institute (JGI-PGF)"/>
            <person name="Walter F."/>
            <person name="Albersmeier A."/>
            <person name="Kalinowski J."/>
            <person name="Ruckert C."/>
        </authorList>
    </citation>
    <scope>NUCLEOTIDE SEQUENCE</scope>
    <source>
        <strain evidence="3">JCM 3172</strain>
    </source>
</reference>
<dbReference type="AlphaFoldDB" id="A0A918LND1"/>
<feature type="region of interest" description="Disordered" evidence="1">
    <location>
        <begin position="69"/>
        <end position="88"/>
    </location>
</feature>
<dbReference type="EMBL" id="BMQQ01000005">
    <property type="protein sequence ID" value="GGT26010.1"/>
    <property type="molecule type" value="Genomic_DNA"/>
</dbReference>
<comment type="caution">
    <text evidence="3">The sequence shown here is derived from an EMBL/GenBank/DDBJ whole genome shotgun (WGS) entry which is preliminary data.</text>
</comment>
<evidence type="ECO:0000313" key="4">
    <source>
        <dbReference type="Proteomes" id="UP000619486"/>
    </source>
</evidence>
<gene>
    <name evidence="3" type="ORF">GCM10014713_18830</name>
</gene>
<name>A0A918LND1_9ACTN</name>
<keyword evidence="2" id="KW-0812">Transmembrane</keyword>
<dbReference type="InterPro" id="IPR011047">
    <property type="entry name" value="Quinoprotein_ADH-like_sf"/>
</dbReference>
<dbReference type="Proteomes" id="UP000619486">
    <property type="component" value="Unassembled WGS sequence"/>
</dbReference>
<keyword evidence="4" id="KW-1185">Reference proteome</keyword>
<accession>A0A918LND1</accession>
<feature type="transmembrane region" description="Helical" evidence="2">
    <location>
        <begin position="48"/>
        <end position="69"/>
    </location>
</feature>
<protein>
    <submittedName>
        <fullName evidence="3">Uncharacterized protein</fullName>
    </submittedName>
</protein>